<dbReference type="EMBL" id="KN847336">
    <property type="protein sequence ID" value="KIW42563.1"/>
    <property type="molecule type" value="Genomic_DNA"/>
</dbReference>
<protein>
    <submittedName>
        <fullName evidence="3">Uncharacterized protein</fullName>
    </submittedName>
</protein>
<keyword evidence="2" id="KW-0812">Transmembrane</keyword>
<evidence type="ECO:0000256" key="2">
    <source>
        <dbReference type="SAM" id="Phobius"/>
    </source>
</evidence>
<feature type="transmembrane region" description="Helical" evidence="2">
    <location>
        <begin position="37"/>
        <end position="64"/>
    </location>
</feature>
<sequence length="743" mass="82089">MGVEERVQGPVTTTEEVQPDNEFIQINHEHAERMDGAFLSIVFSAAIPCGLVVIVTAILLGVIYSKEVDYNRGWPQLQLKHNITSASGLWTILNDWKNLGGDPAVFVDFNPTSLTAIATLTGKVIPYLSSSIMALVAFFVARRIILISKEDQARDLLTPHQMSLLIQLLGGSSFTPLKDCVHYHVKHKKRWISPIPHAFSALAAVTALGIIIPAADTWFATTVTPHKVVMLEKITNSSISTFGRGIYDPNSTCYDVWYYDETTDGDPWRVPCNMEYLTYNQDEHNPRKWSYNVRNANEAVLTMTGLHENNTVKIYKDPSTPNVQYSYLADKMMNNTRDFRAYTFAMKTQCTPMTAKCFPWITLDEDATDRKSLGANYTFQCSPGYVGDLTSNGASLATGLRTTSNTSAGIGFAPDASLSSMVGNDASVVEFASFTNPLHFGAWSLGWKSVPENDYEWPWLDDWDYDDNIFYDDNSFYAWMLNCSTGFYDVNYDWVNGSVQAFNTSLKLDAAGGVVSYPFAAGLPAADLCLDYASARVQQADNATQLADWWGNFFSSCAMYMVAATMNPHGADFEQTRNNEYIATRVPIVPLFVLLGFKFLYCFAVLVLAVAAYHYTNPSESQSVKERLSVKGLAATCFGDGPSHQQVAVKNVEQLFQQPPGPDRDVDATQNGPAEVEANPPPEQKVAMVQTEMGGWQFVKMAAGKVYDTVAPIVERQVMSEATGGTFGAGGQDAAKWVSLVRK</sequence>
<dbReference type="Proteomes" id="UP000053342">
    <property type="component" value="Unassembled WGS sequence"/>
</dbReference>
<dbReference type="RefSeq" id="XP_016262779.1">
    <property type="nucleotide sequence ID" value="XM_016407175.1"/>
</dbReference>
<gene>
    <name evidence="3" type="ORF">PV06_06102</name>
</gene>
<keyword evidence="2" id="KW-0472">Membrane</keyword>
<dbReference type="HOGENOM" id="CLU_022944_0_0_1"/>
<dbReference type="OrthoDB" id="3344043at2759"/>
<feature type="transmembrane region" description="Helical" evidence="2">
    <location>
        <begin position="588"/>
        <end position="615"/>
    </location>
</feature>
<evidence type="ECO:0000313" key="4">
    <source>
        <dbReference type="Proteomes" id="UP000053342"/>
    </source>
</evidence>
<evidence type="ECO:0000313" key="3">
    <source>
        <dbReference type="EMBL" id="KIW42563.1"/>
    </source>
</evidence>
<proteinExistence type="predicted"/>
<evidence type="ECO:0000256" key="1">
    <source>
        <dbReference type="SAM" id="MobiDB-lite"/>
    </source>
</evidence>
<keyword evidence="4" id="KW-1185">Reference proteome</keyword>
<dbReference type="AlphaFoldDB" id="A0A0D2DHV5"/>
<feature type="transmembrane region" description="Helical" evidence="2">
    <location>
        <begin position="198"/>
        <end position="220"/>
    </location>
</feature>
<feature type="transmembrane region" description="Helical" evidence="2">
    <location>
        <begin position="124"/>
        <end position="145"/>
    </location>
</feature>
<organism evidence="3 4">
    <name type="scientific">Exophiala oligosperma</name>
    <dbReference type="NCBI Taxonomy" id="215243"/>
    <lineage>
        <taxon>Eukaryota</taxon>
        <taxon>Fungi</taxon>
        <taxon>Dikarya</taxon>
        <taxon>Ascomycota</taxon>
        <taxon>Pezizomycotina</taxon>
        <taxon>Eurotiomycetes</taxon>
        <taxon>Chaetothyriomycetidae</taxon>
        <taxon>Chaetothyriales</taxon>
        <taxon>Herpotrichiellaceae</taxon>
        <taxon>Exophiala</taxon>
    </lineage>
</organism>
<dbReference type="STRING" id="215243.A0A0D2DHV5"/>
<keyword evidence="2" id="KW-1133">Transmembrane helix</keyword>
<accession>A0A0D2DHV5</accession>
<dbReference type="VEuPathDB" id="FungiDB:PV06_06102"/>
<feature type="region of interest" description="Disordered" evidence="1">
    <location>
        <begin position="658"/>
        <end position="680"/>
    </location>
</feature>
<reference evidence="3 4" key="1">
    <citation type="submission" date="2015-01" db="EMBL/GenBank/DDBJ databases">
        <title>The Genome Sequence of Exophiala oligosperma CBS72588.</title>
        <authorList>
            <consortium name="The Broad Institute Genomics Platform"/>
            <person name="Cuomo C."/>
            <person name="de Hoog S."/>
            <person name="Gorbushina A."/>
            <person name="Stielow B."/>
            <person name="Teixiera M."/>
            <person name="Abouelleil A."/>
            <person name="Chapman S.B."/>
            <person name="Priest M."/>
            <person name="Young S.K."/>
            <person name="Wortman J."/>
            <person name="Nusbaum C."/>
            <person name="Birren B."/>
        </authorList>
    </citation>
    <scope>NUCLEOTIDE SEQUENCE [LARGE SCALE GENOMIC DNA]</scope>
    <source>
        <strain evidence="3 4">CBS 72588</strain>
    </source>
</reference>
<dbReference type="GeneID" id="27358176"/>
<name>A0A0D2DHV5_9EURO</name>